<dbReference type="OrthoDB" id="9802426at2"/>
<dbReference type="GO" id="GO:0005829">
    <property type="term" value="C:cytosol"/>
    <property type="evidence" value="ECO:0007669"/>
    <property type="project" value="TreeGrafter"/>
</dbReference>
<evidence type="ECO:0000313" key="11">
    <source>
        <dbReference type="Proteomes" id="UP000002743"/>
    </source>
</evidence>
<evidence type="ECO:0000256" key="5">
    <source>
        <dbReference type="ARBA" id="ARBA00023163"/>
    </source>
</evidence>
<evidence type="ECO:0000256" key="2">
    <source>
        <dbReference type="ARBA" id="ARBA00023012"/>
    </source>
</evidence>
<keyword evidence="11" id="KW-1185">Reference proteome</keyword>
<gene>
    <name evidence="10" type="ordered locus">Msip34_2474</name>
</gene>
<dbReference type="CDD" id="cd17624">
    <property type="entry name" value="REC_OmpR_PmrA-like"/>
    <property type="match status" value="1"/>
</dbReference>
<proteinExistence type="predicted"/>
<dbReference type="SUPFAM" id="SSF52172">
    <property type="entry name" value="CheY-like"/>
    <property type="match status" value="1"/>
</dbReference>
<dbReference type="InterPro" id="IPR039420">
    <property type="entry name" value="WalR-like"/>
</dbReference>
<dbReference type="Gene3D" id="3.40.50.2300">
    <property type="match status" value="1"/>
</dbReference>
<dbReference type="RefSeq" id="WP_013443183.1">
    <property type="nucleotide sequence ID" value="NC_012969.1"/>
</dbReference>
<dbReference type="PANTHER" id="PTHR48111">
    <property type="entry name" value="REGULATOR OF RPOS"/>
    <property type="match status" value="1"/>
</dbReference>
<keyword evidence="5" id="KW-0804">Transcription</keyword>
<name>C6XAU1_METGS</name>
<dbReference type="GO" id="GO:0006355">
    <property type="term" value="P:regulation of DNA-templated transcription"/>
    <property type="evidence" value="ECO:0007669"/>
    <property type="project" value="InterPro"/>
</dbReference>
<dbReference type="AlphaFoldDB" id="C6XAU1"/>
<protein>
    <submittedName>
        <fullName evidence="10">Two component transcriptional regulator, winged helix family</fullName>
    </submittedName>
</protein>
<feature type="DNA-binding region" description="OmpR/PhoB-type" evidence="7">
    <location>
        <begin position="124"/>
        <end position="220"/>
    </location>
</feature>
<evidence type="ECO:0000256" key="3">
    <source>
        <dbReference type="ARBA" id="ARBA00023015"/>
    </source>
</evidence>
<keyword evidence="3" id="KW-0805">Transcription regulation</keyword>
<dbReference type="GO" id="GO:0032993">
    <property type="term" value="C:protein-DNA complex"/>
    <property type="evidence" value="ECO:0007669"/>
    <property type="project" value="TreeGrafter"/>
</dbReference>
<keyword evidence="4 7" id="KW-0238">DNA-binding</keyword>
<dbReference type="HOGENOM" id="CLU_000445_30_1_4"/>
<reference evidence="11" key="1">
    <citation type="submission" date="2009-07" db="EMBL/GenBank/DDBJ databases">
        <title>Complete sequence of chromosome of Methylovorus sp. SIP3-4.</title>
        <authorList>
            <person name="Lucas S."/>
            <person name="Copeland A."/>
            <person name="Lapidus A."/>
            <person name="Glavina del Rio T."/>
            <person name="Tice H."/>
            <person name="Bruce D."/>
            <person name="Goodwin L."/>
            <person name="Pitluck S."/>
            <person name="Clum A."/>
            <person name="Larimer F."/>
            <person name="Land M."/>
            <person name="Hauser L."/>
            <person name="Kyrpides N."/>
            <person name="Mikhailova N."/>
            <person name="Kayluzhnaya M."/>
            <person name="Chistoserdova L."/>
        </authorList>
    </citation>
    <scope>NUCLEOTIDE SEQUENCE [LARGE SCALE GENOMIC DNA]</scope>
    <source>
        <strain evidence="11">SIP3-4</strain>
    </source>
</reference>
<dbReference type="FunFam" id="3.40.50.2300:FF:000002">
    <property type="entry name" value="DNA-binding response regulator PhoP"/>
    <property type="match status" value="1"/>
</dbReference>
<accession>C6XAU1</accession>
<dbReference type="Gene3D" id="6.10.250.690">
    <property type="match status" value="1"/>
</dbReference>
<sequence>MRVLLVEDDAVLGDAIHRSLIKSGYAVDWTQDGQQADVALHEQVYDAVVLDLGLPRMDGLEVLRRLRQRKQLVPVVILSAREGLDDRVHGLDLGADDYLTKPFKLPELEARLRAQIRRSHQVVTSYIDFGPMRFDSTDRTVTVNGALVEFSQRELSVLEALILRSGRVVSKESLVENLCNWDVDVGNNAIEVYVHRLRKKLEPYGILIRTVRGLGYLLEKQSA</sequence>
<evidence type="ECO:0000256" key="6">
    <source>
        <dbReference type="PROSITE-ProRule" id="PRU00169"/>
    </source>
</evidence>
<keyword evidence="1 6" id="KW-0597">Phosphoprotein</keyword>
<dbReference type="InterPro" id="IPR036388">
    <property type="entry name" value="WH-like_DNA-bd_sf"/>
</dbReference>
<dbReference type="PANTHER" id="PTHR48111:SF1">
    <property type="entry name" value="TWO-COMPONENT RESPONSE REGULATOR ORR33"/>
    <property type="match status" value="1"/>
</dbReference>
<organism evidence="10 11">
    <name type="scientific">Methylovorus glucosotrophus (strain SIP3-4)</name>
    <dbReference type="NCBI Taxonomy" id="582744"/>
    <lineage>
        <taxon>Bacteria</taxon>
        <taxon>Pseudomonadati</taxon>
        <taxon>Pseudomonadota</taxon>
        <taxon>Betaproteobacteria</taxon>
        <taxon>Nitrosomonadales</taxon>
        <taxon>Methylophilaceae</taxon>
        <taxon>Methylovorus</taxon>
    </lineage>
</organism>
<evidence type="ECO:0000256" key="1">
    <source>
        <dbReference type="ARBA" id="ARBA00022553"/>
    </source>
</evidence>
<reference evidence="10 11" key="2">
    <citation type="journal article" date="2011" name="J. Bacteriol.">
        <title>Genomes of three methylotrophs from a single niche uncover genetic and metabolic divergence of Methylophilaceae.</title>
        <authorList>
            <person name="Lapidus A."/>
            <person name="Clum A."/>
            <person name="Labutti K."/>
            <person name="Kaluzhnaya M.G."/>
            <person name="Lim S."/>
            <person name="Beck D.A."/>
            <person name="Glavina Del Rio T."/>
            <person name="Nolan M."/>
            <person name="Mavromatis K."/>
            <person name="Huntemann M."/>
            <person name="Lucas S."/>
            <person name="Lidstrom M.E."/>
            <person name="Ivanova N."/>
            <person name="Chistoserdova L."/>
        </authorList>
    </citation>
    <scope>NUCLEOTIDE SEQUENCE [LARGE SCALE GENOMIC DNA]</scope>
    <source>
        <strain evidence="10 11">SIP3-4</strain>
    </source>
</reference>
<dbReference type="STRING" id="582744.Msip34_2474"/>
<dbReference type="SMART" id="SM00448">
    <property type="entry name" value="REC"/>
    <property type="match status" value="1"/>
</dbReference>
<evidence type="ECO:0000313" key="10">
    <source>
        <dbReference type="EMBL" id="ACT51711.1"/>
    </source>
</evidence>
<dbReference type="KEGG" id="mei:Msip34_2474"/>
<dbReference type="Pfam" id="PF00486">
    <property type="entry name" value="Trans_reg_C"/>
    <property type="match status" value="1"/>
</dbReference>
<dbReference type="Proteomes" id="UP000002743">
    <property type="component" value="Chromosome"/>
</dbReference>
<feature type="modified residue" description="4-aspartylphosphate" evidence="6">
    <location>
        <position position="51"/>
    </location>
</feature>
<dbReference type="GO" id="GO:0000156">
    <property type="term" value="F:phosphorelay response regulator activity"/>
    <property type="evidence" value="ECO:0007669"/>
    <property type="project" value="TreeGrafter"/>
</dbReference>
<dbReference type="Pfam" id="PF00072">
    <property type="entry name" value="Response_reg"/>
    <property type="match status" value="1"/>
</dbReference>
<dbReference type="InterPro" id="IPR011006">
    <property type="entry name" value="CheY-like_superfamily"/>
</dbReference>
<evidence type="ECO:0000256" key="4">
    <source>
        <dbReference type="ARBA" id="ARBA00023125"/>
    </source>
</evidence>
<dbReference type="InterPro" id="IPR001867">
    <property type="entry name" value="OmpR/PhoB-type_DNA-bd"/>
</dbReference>
<evidence type="ECO:0000259" key="8">
    <source>
        <dbReference type="PROSITE" id="PS50110"/>
    </source>
</evidence>
<dbReference type="InterPro" id="IPR001789">
    <property type="entry name" value="Sig_transdc_resp-reg_receiver"/>
</dbReference>
<dbReference type="SMART" id="SM00862">
    <property type="entry name" value="Trans_reg_C"/>
    <property type="match status" value="1"/>
</dbReference>
<dbReference type="EMBL" id="CP001674">
    <property type="protein sequence ID" value="ACT51711.1"/>
    <property type="molecule type" value="Genomic_DNA"/>
</dbReference>
<feature type="domain" description="OmpR/PhoB-type" evidence="9">
    <location>
        <begin position="124"/>
        <end position="220"/>
    </location>
</feature>
<dbReference type="eggNOG" id="COG0745">
    <property type="taxonomic scope" value="Bacteria"/>
</dbReference>
<dbReference type="PROSITE" id="PS51755">
    <property type="entry name" value="OMPR_PHOB"/>
    <property type="match status" value="1"/>
</dbReference>
<evidence type="ECO:0000259" key="9">
    <source>
        <dbReference type="PROSITE" id="PS51755"/>
    </source>
</evidence>
<evidence type="ECO:0000256" key="7">
    <source>
        <dbReference type="PROSITE-ProRule" id="PRU01091"/>
    </source>
</evidence>
<dbReference type="GO" id="GO:0000976">
    <property type="term" value="F:transcription cis-regulatory region binding"/>
    <property type="evidence" value="ECO:0007669"/>
    <property type="project" value="TreeGrafter"/>
</dbReference>
<feature type="domain" description="Response regulatory" evidence="8">
    <location>
        <begin position="2"/>
        <end position="116"/>
    </location>
</feature>
<dbReference type="Gene3D" id="1.10.10.10">
    <property type="entry name" value="Winged helix-like DNA-binding domain superfamily/Winged helix DNA-binding domain"/>
    <property type="match status" value="1"/>
</dbReference>
<keyword evidence="2" id="KW-0902">Two-component regulatory system</keyword>
<dbReference type="CDD" id="cd00383">
    <property type="entry name" value="trans_reg_C"/>
    <property type="match status" value="1"/>
</dbReference>
<dbReference type="PROSITE" id="PS50110">
    <property type="entry name" value="RESPONSE_REGULATORY"/>
    <property type="match status" value="1"/>
</dbReference>